<dbReference type="InterPro" id="IPR029058">
    <property type="entry name" value="AB_hydrolase_fold"/>
</dbReference>
<proteinExistence type="predicted"/>
<accession>A0A1L7ADI4</accession>
<dbReference type="KEGG" id="rgi:RGI145_06540"/>
<organism evidence="2 3">
    <name type="scientific">Roseomonas gilardii</name>
    <dbReference type="NCBI Taxonomy" id="257708"/>
    <lineage>
        <taxon>Bacteria</taxon>
        <taxon>Pseudomonadati</taxon>
        <taxon>Pseudomonadota</taxon>
        <taxon>Alphaproteobacteria</taxon>
        <taxon>Acetobacterales</taxon>
        <taxon>Roseomonadaceae</taxon>
        <taxon>Roseomonas</taxon>
    </lineage>
</organism>
<evidence type="ECO:0000256" key="1">
    <source>
        <dbReference type="SAM" id="SignalP"/>
    </source>
</evidence>
<dbReference type="SUPFAM" id="SSF53474">
    <property type="entry name" value="alpha/beta-Hydrolases"/>
    <property type="match status" value="1"/>
</dbReference>
<dbReference type="EMBL" id="CP015583">
    <property type="protein sequence ID" value="APT56813.1"/>
    <property type="molecule type" value="Genomic_DNA"/>
</dbReference>
<feature type="chain" id="PRO_5013063736" description="Alpha/beta hydrolase" evidence="1">
    <location>
        <begin position="27"/>
        <end position="441"/>
    </location>
</feature>
<sequence>MRGKTILALAGLVAGLPVLAPAAARAAPGPVACPDGLPAGTECRRGRDANGAYYWIAVPKDWNGTLVVHSHGGPRLGAPKPDDPVEDLQRFAVTVSEGYAWAGSSYRRGGYGVRMAAEDTENLRQLFVAEVAKPKRTFIHGQSWGGNVAAKAIELYPGSYDGALLTSGVLAGGTEGYGYRTDLRAVYQYYCHNHPRPDEPQYPLNIGLPAGQRMTAKELAERVDACTGVDKPAAERSPEQARKLAEITAVTRVPERTLASHMNWATFLYRDIVTERLGGRSPFGNEGVRYTGSSDDAALNAGVARLRADPKAVAELAGDSDLTGKVTIPTLTIHAIDDPTAFVEHESHYRAVREKAGTAGLLVQNFTREHVHSKLHTPEYAAAFAALSRWVDTKQAPEPAAIAASCEGYRKAYPETCLFDPGFHPAPYDSRVYPRDPAGKD</sequence>
<dbReference type="STRING" id="257708.RGI145_06540"/>
<dbReference type="Proteomes" id="UP000185494">
    <property type="component" value="Chromosome 1"/>
</dbReference>
<dbReference type="eggNOG" id="COG1506">
    <property type="taxonomic scope" value="Bacteria"/>
</dbReference>
<keyword evidence="1" id="KW-0732">Signal</keyword>
<dbReference type="AlphaFoldDB" id="A0A1L7ADI4"/>
<protein>
    <recommendedName>
        <fullName evidence="4">Alpha/beta hydrolase</fullName>
    </recommendedName>
</protein>
<evidence type="ECO:0000313" key="3">
    <source>
        <dbReference type="Proteomes" id="UP000185494"/>
    </source>
</evidence>
<reference evidence="2 3" key="1">
    <citation type="submission" date="2016-05" db="EMBL/GenBank/DDBJ databases">
        <title>Complete Genome and Methylome Analysis of Psychrotrophic Bacterial Isolates from Antarctic Lake Untersee.</title>
        <authorList>
            <person name="Fomenkov A."/>
            <person name="Akimov V.N."/>
            <person name="Vasilyeva L.V."/>
            <person name="Andersen D."/>
            <person name="Vincze T."/>
            <person name="Roberts R.J."/>
        </authorList>
    </citation>
    <scope>NUCLEOTIDE SEQUENCE [LARGE SCALE GENOMIC DNA]</scope>
    <source>
        <strain evidence="2 3">U14-5</strain>
    </source>
</reference>
<evidence type="ECO:0000313" key="2">
    <source>
        <dbReference type="EMBL" id="APT56813.1"/>
    </source>
</evidence>
<dbReference type="Gene3D" id="3.40.50.1820">
    <property type="entry name" value="alpha/beta hydrolase"/>
    <property type="match status" value="1"/>
</dbReference>
<dbReference type="RefSeq" id="WP_075797737.1">
    <property type="nucleotide sequence ID" value="NZ_CP015583.1"/>
</dbReference>
<evidence type="ECO:0008006" key="4">
    <source>
        <dbReference type="Google" id="ProtNLM"/>
    </source>
</evidence>
<feature type="signal peptide" evidence="1">
    <location>
        <begin position="1"/>
        <end position="26"/>
    </location>
</feature>
<name>A0A1L7ADI4_9PROT</name>
<gene>
    <name evidence="2" type="ORF">RGI145_06540</name>
</gene>